<reference evidence="2 3" key="1">
    <citation type="submission" date="2016-05" db="EMBL/GenBank/DDBJ databases">
        <title>A degradative enzymes factory behind the ericoid mycorrhizal symbiosis.</title>
        <authorList>
            <consortium name="DOE Joint Genome Institute"/>
            <person name="Martino E."/>
            <person name="Morin E."/>
            <person name="Grelet G."/>
            <person name="Kuo A."/>
            <person name="Kohler A."/>
            <person name="Daghino S."/>
            <person name="Barry K."/>
            <person name="Choi C."/>
            <person name="Cichocki N."/>
            <person name="Clum A."/>
            <person name="Copeland A."/>
            <person name="Hainaut M."/>
            <person name="Haridas S."/>
            <person name="Labutti K."/>
            <person name="Lindquist E."/>
            <person name="Lipzen A."/>
            <person name="Khouja H.-R."/>
            <person name="Murat C."/>
            <person name="Ohm R."/>
            <person name="Olson A."/>
            <person name="Spatafora J."/>
            <person name="Veneault-Fourrey C."/>
            <person name="Henrissat B."/>
            <person name="Grigoriev I."/>
            <person name="Martin F."/>
            <person name="Perotto S."/>
        </authorList>
    </citation>
    <scope>NUCLEOTIDE SEQUENCE [LARGE SCALE GENOMIC DNA]</scope>
    <source>
        <strain evidence="2 3">UAMH 7357</strain>
    </source>
</reference>
<gene>
    <name evidence="2" type="ORF">NA56DRAFT_749882</name>
</gene>
<protein>
    <submittedName>
        <fullName evidence="2">Uncharacterized protein</fullName>
    </submittedName>
</protein>
<dbReference type="AlphaFoldDB" id="A0A2J6Q2D2"/>
<proteinExistence type="predicted"/>
<keyword evidence="3" id="KW-1185">Reference proteome</keyword>
<organism evidence="2 3">
    <name type="scientific">Hyaloscypha hepaticicola</name>
    <dbReference type="NCBI Taxonomy" id="2082293"/>
    <lineage>
        <taxon>Eukaryota</taxon>
        <taxon>Fungi</taxon>
        <taxon>Dikarya</taxon>
        <taxon>Ascomycota</taxon>
        <taxon>Pezizomycotina</taxon>
        <taxon>Leotiomycetes</taxon>
        <taxon>Helotiales</taxon>
        <taxon>Hyaloscyphaceae</taxon>
        <taxon>Hyaloscypha</taxon>
    </lineage>
</organism>
<name>A0A2J6Q2D2_9HELO</name>
<evidence type="ECO:0000313" key="2">
    <source>
        <dbReference type="EMBL" id="PMD20437.1"/>
    </source>
</evidence>
<dbReference type="OrthoDB" id="5428890at2759"/>
<accession>A0A2J6Q2D2</accession>
<evidence type="ECO:0000256" key="1">
    <source>
        <dbReference type="SAM" id="Phobius"/>
    </source>
</evidence>
<evidence type="ECO:0000313" key="3">
    <source>
        <dbReference type="Proteomes" id="UP000235672"/>
    </source>
</evidence>
<feature type="transmembrane region" description="Helical" evidence="1">
    <location>
        <begin position="72"/>
        <end position="93"/>
    </location>
</feature>
<dbReference type="EMBL" id="KZ613485">
    <property type="protein sequence ID" value="PMD20437.1"/>
    <property type="molecule type" value="Genomic_DNA"/>
</dbReference>
<keyword evidence="1" id="KW-1133">Transmembrane helix</keyword>
<sequence length="203" mass="22873">MRTKPSENKRPSPSFCGISFGIDRHMRRAKNLMQRRSCVKLEMDNSAEPTAHLQKARKIRQLRKNNRDSLKYYTFCGDIVFGGLSVVLALFSLTMSIAQTVASFRSGEHLSMYLSSAEAWNMLLFLNSTTHDTLLHCYLLHSVLELVFAFELISTDPTTDACPQIAERLMVRHVGMKRNVCASVVEEISCGDETARICYASVA</sequence>
<keyword evidence="1" id="KW-0812">Transmembrane</keyword>
<dbReference type="Proteomes" id="UP000235672">
    <property type="component" value="Unassembled WGS sequence"/>
</dbReference>
<keyword evidence="1" id="KW-0472">Membrane</keyword>